<keyword evidence="3" id="KW-0675">Receptor</keyword>
<feature type="domain" description="NR LBD" evidence="5">
    <location>
        <begin position="64"/>
        <end position="295"/>
    </location>
</feature>
<feature type="region of interest" description="Disordered" evidence="4">
    <location>
        <begin position="1"/>
        <end position="22"/>
    </location>
</feature>
<evidence type="ECO:0000313" key="6">
    <source>
        <dbReference type="EMBL" id="CAH0558651.1"/>
    </source>
</evidence>
<sequence length="303" mass="34745">MSLRSQQMPSVSSVQNERGPRNATLRKQVMETYYIEEKQPMFASNGNFSSVMQKTTLDLSCQMASSYVSSKISKDSVQNFGGNSLFCHPPQSNLASYHPSVVCEYAARLLFMNIQWAKTGPSFVTLNKRDQVILLQESWKELFIIGAAQLLVMINFADLLEYNNVLKKHVSPTHFLNTIAEFQLILENIRQLNLDTFEYTCLRAMALYKSNQNKAANNTLHDVLKVEAMRNECQVTLNKYIKNTYADNQYRCEKIILLLTTFSRIPSETIEELFFRSSIGFTSISRIIADLYKKIDLQTTFNT</sequence>
<evidence type="ECO:0000256" key="3">
    <source>
        <dbReference type="ARBA" id="ARBA00023170"/>
    </source>
</evidence>
<dbReference type="Gene3D" id="1.10.565.10">
    <property type="entry name" value="Retinoid X Receptor"/>
    <property type="match status" value="1"/>
</dbReference>
<reference evidence="6" key="1">
    <citation type="submission" date="2021-12" db="EMBL/GenBank/DDBJ databases">
        <authorList>
            <person name="King R."/>
        </authorList>
    </citation>
    <scope>NUCLEOTIDE SEQUENCE</scope>
</reference>
<dbReference type="OrthoDB" id="10045640at2759"/>
<evidence type="ECO:0000259" key="5">
    <source>
        <dbReference type="PROSITE" id="PS51843"/>
    </source>
</evidence>
<dbReference type="AlphaFoldDB" id="A0A9P0BAL4"/>
<organism evidence="6 7">
    <name type="scientific">Brassicogethes aeneus</name>
    <name type="common">Rape pollen beetle</name>
    <name type="synonym">Meligethes aeneus</name>
    <dbReference type="NCBI Taxonomy" id="1431903"/>
    <lineage>
        <taxon>Eukaryota</taxon>
        <taxon>Metazoa</taxon>
        <taxon>Ecdysozoa</taxon>
        <taxon>Arthropoda</taxon>
        <taxon>Hexapoda</taxon>
        <taxon>Insecta</taxon>
        <taxon>Pterygota</taxon>
        <taxon>Neoptera</taxon>
        <taxon>Endopterygota</taxon>
        <taxon>Coleoptera</taxon>
        <taxon>Polyphaga</taxon>
        <taxon>Cucujiformia</taxon>
        <taxon>Nitidulidae</taxon>
        <taxon>Meligethinae</taxon>
        <taxon>Brassicogethes</taxon>
    </lineage>
</organism>
<dbReference type="PROSITE" id="PS51843">
    <property type="entry name" value="NR_LBD"/>
    <property type="match status" value="1"/>
</dbReference>
<accession>A0A9P0BAL4</accession>
<dbReference type="SMART" id="SM00430">
    <property type="entry name" value="HOLI"/>
    <property type="match status" value="1"/>
</dbReference>
<keyword evidence="7" id="KW-1185">Reference proteome</keyword>
<dbReference type="Pfam" id="PF00104">
    <property type="entry name" value="Hormone_recep"/>
    <property type="match status" value="1"/>
</dbReference>
<name>A0A9P0BAL4_BRAAE</name>
<proteinExistence type="predicted"/>
<evidence type="ECO:0000313" key="7">
    <source>
        <dbReference type="Proteomes" id="UP001154078"/>
    </source>
</evidence>
<dbReference type="PANTHER" id="PTHR24083">
    <property type="entry name" value="NUCLEAR HORMONE RECEPTOR"/>
    <property type="match status" value="1"/>
</dbReference>
<gene>
    <name evidence="6" type="ORF">MELIAE_LOCUS8929</name>
</gene>
<dbReference type="InterPro" id="IPR001723">
    <property type="entry name" value="Nuclear_hrmn_rcpt"/>
</dbReference>
<dbReference type="InterPro" id="IPR000536">
    <property type="entry name" value="Nucl_hrmn_rcpt_lig-bd"/>
</dbReference>
<dbReference type="InterPro" id="IPR035500">
    <property type="entry name" value="NHR-like_dom_sf"/>
</dbReference>
<evidence type="ECO:0000256" key="2">
    <source>
        <dbReference type="ARBA" id="ARBA00023163"/>
    </source>
</evidence>
<dbReference type="Proteomes" id="UP001154078">
    <property type="component" value="Chromosome 6"/>
</dbReference>
<dbReference type="EMBL" id="OV121137">
    <property type="protein sequence ID" value="CAH0558651.1"/>
    <property type="molecule type" value="Genomic_DNA"/>
</dbReference>
<evidence type="ECO:0000256" key="4">
    <source>
        <dbReference type="SAM" id="MobiDB-lite"/>
    </source>
</evidence>
<dbReference type="InterPro" id="IPR050274">
    <property type="entry name" value="Nuclear_hormone_rcpt_NR2"/>
</dbReference>
<protein>
    <recommendedName>
        <fullName evidence="5">NR LBD domain-containing protein</fullName>
    </recommendedName>
</protein>
<feature type="compositionally biased region" description="Polar residues" evidence="4">
    <location>
        <begin position="1"/>
        <end position="16"/>
    </location>
</feature>
<evidence type="ECO:0000256" key="1">
    <source>
        <dbReference type="ARBA" id="ARBA00023015"/>
    </source>
</evidence>
<dbReference type="SUPFAM" id="SSF48508">
    <property type="entry name" value="Nuclear receptor ligand-binding domain"/>
    <property type="match status" value="1"/>
</dbReference>
<keyword evidence="2" id="KW-0804">Transcription</keyword>
<dbReference type="PRINTS" id="PR00398">
    <property type="entry name" value="STRDHORMONER"/>
</dbReference>
<keyword evidence="1" id="KW-0805">Transcription regulation</keyword>